<name>A0A6J8BGF9_MYTCO</name>
<gene>
    <name evidence="8" type="ORF">MCOR_18284</name>
</gene>
<evidence type="ECO:0000256" key="2">
    <source>
        <dbReference type="ARBA" id="ARBA00023134"/>
    </source>
</evidence>
<keyword evidence="9" id="KW-1185">Reference proteome</keyword>
<feature type="binding site" evidence="4">
    <location>
        <position position="178"/>
    </location>
    <ligand>
        <name>Mg(2+)</name>
        <dbReference type="ChEBI" id="CHEBI:18420"/>
    </ligand>
</feature>
<evidence type="ECO:0000256" key="3">
    <source>
        <dbReference type="PIRSR" id="PIRSR606689-1"/>
    </source>
</evidence>
<keyword evidence="2 3" id="KW-0342">GTP-binding</keyword>
<dbReference type="InterPro" id="IPR049012">
    <property type="entry name" value="Mutator_transp_dom"/>
</dbReference>
<protein>
    <recommendedName>
        <fullName evidence="7">Mutator-like transposase domain-containing protein</fullName>
    </recommendedName>
</protein>
<dbReference type="Pfam" id="PF20700">
    <property type="entry name" value="Mutator"/>
    <property type="match status" value="1"/>
</dbReference>
<organism evidence="8 9">
    <name type="scientific">Mytilus coruscus</name>
    <name type="common">Sea mussel</name>
    <dbReference type="NCBI Taxonomy" id="42192"/>
    <lineage>
        <taxon>Eukaryota</taxon>
        <taxon>Metazoa</taxon>
        <taxon>Spiralia</taxon>
        <taxon>Lophotrochozoa</taxon>
        <taxon>Mollusca</taxon>
        <taxon>Bivalvia</taxon>
        <taxon>Autobranchia</taxon>
        <taxon>Pteriomorphia</taxon>
        <taxon>Mytilida</taxon>
        <taxon>Mytiloidea</taxon>
        <taxon>Mytilidae</taxon>
        <taxon>Mytilinae</taxon>
        <taxon>Mytilus</taxon>
    </lineage>
</organism>
<dbReference type="InterPro" id="IPR006689">
    <property type="entry name" value="Small_GTPase_ARF/SAR"/>
</dbReference>
<keyword evidence="6" id="KW-1133">Transmembrane helix</keyword>
<evidence type="ECO:0000256" key="5">
    <source>
        <dbReference type="SAM" id="MobiDB-lite"/>
    </source>
</evidence>
<dbReference type="Pfam" id="PF00025">
    <property type="entry name" value="Arf"/>
    <property type="match status" value="1"/>
</dbReference>
<dbReference type="GO" id="GO:0046872">
    <property type="term" value="F:metal ion binding"/>
    <property type="evidence" value="ECO:0007669"/>
    <property type="project" value="UniProtKB-KW"/>
</dbReference>
<evidence type="ECO:0000256" key="1">
    <source>
        <dbReference type="ARBA" id="ARBA00022741"/>
    </source>
</evidence>
<keyword evidence="4" id="KW-0479">Metal-binding</keyword>
<dbReference type="Proteomes" id="UP000507470">
    <property type="component" value="Unassembled WGS sequence"/>
</dbReference>
<dbReference type="GO" id="GO:0003924">
    <property type="term" value="F:GTPase activity"/>
    <property type="evidence" value="ECO:0007669"/>
    <property type="project" value="InterPro"/>
</dbReference>
<feature type="binding site" evidence="4">
    <location>
        <position position="195"/>
    </location>
    <ligand>
        <name>Mg(2+)</name>
        <dbReference type="ChEBI" id="CHEBI:18420"/>
    </ligand>
</feature>
<keyword evidence="6" id="KW-0472">Membrane</keyword>
<dbReference type="EMBL" id="CACVKT020003218">
    <property type="protein sequence ID" value="CAC5382461.1"/>
    <property type="molecule type" value="Genomic_DNA"/>
</dbReference>
<evidence type="ECO:0000259" key="7">
    <source>
        <dbReference type="Pfam" id="PF20700"/>
    </source>
</evidence>
<feature type="binding site" evidence="3">
    <location>
        <begin position="171"/>
        <end position="178"/>
    </location>
    <ligand>
        <name>GTP</name>
        <dbReference type="ChEBI" id="CHEBI:37565"/>
    </ligand>
</feature>
<sequence length="333" mass="37794">MNINLRKKNRISNKCDKEKDAAKNARLAKTMSLSSSQMVMSLPARQMVMSLSAWQMVMYISVILLVMFLSVSQSLMFLSACQRVMSLSVGDIPVSQSDYDVCVRQSDKVPVSESGGDGFVSHSNAIFFPKTDDIVPPEIKLMSDKKFVPMYLKLLESGSEKKRDIRLVIVGKKGAGKTSLLKRLFGEKMGGVRSTNGIEIHRVKCHAETNDGIWNKLEDIFNYRMNFPFSLYSKKTRYCPTLQGYIKIYKHLQEMWNNAFREYQHKSPACEGKLTCDLEKEKKRGFSSRQTLICARCSYISEKYSLYEELETGKPGRKPSKLDTGVHVGLSQP</sequence>
<dbReference type="CDD" id="cd00882">
    <property type="entry name" value="Ras_like_GTPase"/>
    <property type="match status" value="1"/>
</dbReference>
<dbReference type="GO" id="GO:0005525">
    <property type="term" value="F:GTP binding"/>
    <property type="evidence" value="ECO:0007669"/>
    <property type="project" value="UniProtKB-KW"/>
</dbReference>
<evidence type="ECO:0000256" key="6">
    <source>
        <dbReference type="SAM" id="Phobius"/>
    </source>
</evidence>
<proteinExistence type="predicted"/>
<feature type="domain" description="Mutator-like transposase" evidence="7">
    <location>
        <begin position="250"/>
        <end position="330"/>
    </location>
</feature>
<dbReference type="OrthoDB" id="6125710at2759"/>
<dbReference type="InterPro" id="IPR027417">
    <property type="entry name" value="P-loop_NTPase"/>
</dbReference>
<dbReference type="SUPFAM" id="SSF52540">
    <property type="entry name" value="P-loop containing nucleoside triphosphate hydrolases"/>
    <property type="match status" value="1"/>
</dbReference>
<dbReference type="AlphaFoldDB" id="A0A6J8BGF9"/>
<evidence type="ECO:0000313" key="9">
    <source>
        <dbReference type="Proteomes" id="UP000507470"/>
    </source>
</evidence>
<feature type="transmembrane region" description="Helical" evidence="6">
    <location>
        <begin position="56"/>
        <end position="78"/>
    </location>
</feature>
<evidence type="ECO:0000313" key="8">
    <source>
        <dbReference type="EMBL" id="CAC5382461.1"/>
    </source>
</evidence>
<dbReference type="Gene3D" id="3.40.50.300">
    <property type="entry name" value="P-loop containing nucleotide triphosphate hydrolases"/>
    <property type="match status" value="1"/>
</dbReference>
<evidence type="ECO:0000256" key="4">
    <source>
        <dbReference type="PIRSR" id="PIRSR606689-2"/>
    </source>
</evidence>
<accession>A0A6J8BGF9</accession>
<keyword evidence="1 3" id="KW-0547">Nucleotide-binding</keyword>
<keyword evidence="4" id="KW-0460">Magnesium</keyword>
<feature type="region of interest" description="Disordered" evidence="5">
    <location>
        <begin position="312"/>
        <end position="333"/>
    </location>
</feature>
<keyword evidence="6" id="KW-0812">Transmembrane</keyword>
<reference evidence="8 9" key="1">
    <citation type="submission" date="2020-06" db="EMBL/GenBank/DDBJ databases">
        <authorList>
            <person name="Li R."/>
            <person name="Bekaert M."/>
        </authorList>
    </citation>
    <scope>NUCLEOTIDE SEQUENCE [LARGE SCALE GENOMIC DNA]</scope>
    <source>
        <strain evidence="9">wild</strain>
    </source>
</reference>